<evidence type="ECO:0000313" key="7">
    <source>
        <dbReference type="EMBL" id="GHO56977.1"/>
    </source>
</evidence>
<dbReference type="Gene3D" id="3.90.420.10">
    <property type="entry name" value="Oxidoreductase, molybdopterin-binding domain"/>
    <property type="match status" value="1"/>
</dbReference>
<dbReference type="InterPro" id="IPR008335">
    <property type="entry name" value="Mopterin_OxRdtase_euk"/>
</dbReference>
<name>A0ABQ3UWB8_9CHLR</name>
<evidence type="ECO:0000256" key="4">
    <source>
        <dbReference type="ARBA" id="ARBA00023002"/>
    </source>
</evidence>
<evidence type="ECO:0000313" key="8">
    <source>
        <dbReference type="Proteomes" id="UP000654345"/>
    </source>
</evidence>
<evidence type="ECO:0000259" key="5">
    <source>
        <dbReference type="Pfam" id="PF00174"/>
    </source>
</evidence>
<dbReference type="SUPFAM" id="SSF81296">
    <property type="entry name" value="E set domains"/>
    <property type="match status" value="1"/>
</dbReference>
<dbReference type="PRINTS" id="PR00407">
    <property type="entry name" value="EUMOPTERIN"/>
</dbReference>
<feature type="domain" description="Oxidoreductase molybdopterin-binding" evidence="5">
    <location>
        <begin position="43"/>
        <end position="218"/>
    </location>
</feature>
<keyword evidence="2" id="KW-0500">Molybdenum</keyword>
<dbReference type="Gene3D" id="2.60.40.650">
    <property type="match status" value="1"/>
</dbReference>
<dbReference type="InterPro" id="IPR000572">
    <property type="entry name" value="OxRdtase_Mopterin-bd_dom"/>
</dbReference>
<dbReference type="Proteomes" id="UP000654345">
    <property type="component" value="Unassembled WGS sequence"/>
</dbReference>
<evidence type="ECO:0000256" key="2">
    <source>
        <dbReference type="ARBA" id="ARBA00022505"/>
    </source>
</evidence>
<keyword evidence="3" id="KW-0479">Metal-binding</keyword>
<keyword evidence="8" id="KW-1185">Reference proteome</keyword>
<dbReference type="Pfam" id="PF00174">
    <property type="entry name" value="Oxidored_molyb"/>
    <property type="match status" value="1"/>
</dbReference>
<evidence type="ECO:0000256" key="1">
    <source>
        <dbReference type="ARBA" id="ARBA00001924"/>
    </source>
</evidence>
<evidence type="ECO:0000259" key="6">
    <source>
        <dbReference type="Pfam" id="PF03404"/>
    </source>
</evidence>
<accession>A0ABQ3UWB8</accession>
<dbReference type="InterPro" id="IPR005066">
    <property type="entry name" value="MoCF_OxRdtse_dimer"/>
</dbReference>
<dbReference type="RefSeq" id="WP_201373423.1">
    <property type="nucleotide sequence ID" value="NZ_BNJG01000002.1"/>
</dbReference>
<dbReference type="EMBL" id="BNJG01000002">
    <property type="protein sequence ID" value="GHO56977.1"/>
    <property type="molecule type" value="Genomic_DNA"/>
</dbReference>
<evidence type="ECO:0000256" key="3">
    <source>
        <dbReference type="ARBA" id="ARBA00022723"/>
    </source>
</evidence>
<feature type="domain" description="Moybdenum cofactor oxidoreductase dimerisation" evidence="6">
    <location>
        <begin position="244"/>
        <end position="360"/>
    </location>
</feature>
<keyword evidence="4" id="KW-0560">Oxidoreductase</keyword>
<dbReference type="Pfam" id="PF03404">
    <property type="entry name" value="Mo-co_dimer"/>
    <property type="match status" value="1"/>
</dbReference>
<proteinExistence type="predicted"/>
<gene>
    <name evidence="7" type="ORF">KSB_54520</name>
</gene>
<dbReference type="InterPro" id="IPR014756">
    <property type="entry name" value="Ig_E-set"/>
</dbReference>
<organism evidence="7 8">
    <name type="scientific">Ktedonobacter robiniae</name>
    <dbReference type="NCBI Taxonomy" id="2778365"/>
    <lineage>
        <taxon>Bacteria</taxon>
        <taxon>Bacillati</taxon>
        <taxon>Chloroflexota</taxon>
        <taxon>Ktedonobacteria</taxon>
        <taxon>Ktedonobacterales</taxon>
        <taxon>Ktedonobacteraceae</taxon>
        <taxon>Ktedonobacter</taxon>
    </lineage>
</organism>
<dbReference type="CDD" id="cd02110">
    <property type="entry name" value="SO_family_Moco_dimer"/>
    <property type="match status" value="1"/>
</dbReference>
<dbReference type="InterPro" id="IPR036374">
    <property type="entry name" value="OxRdtase_Mopterin-bd_sf"/>
</dbReference>
<comment type="caution">
    <text evidence="7">The sequence shown here is derived from an EMBL/GenBank/DDBJ whole genome shotgun (WGS) entry which is preliminary data.</text>
</comment>
<comment type="cofactor">
    <cofactor evidence="1">
        <name>Mo-molybdopterin</name>
        <dbReference type="ChEBI" id="CHEBI:71302"/>
    </cofactor>
</comment>
<dbReference type="SUPFAM" id="SSF56524">
    <property type="entry name" value="Oxidoreductase molybdopterin-binding domain"/>
    <property type="match status" value="1"/>
</dbReference>
<dbReference type="PANTHER" id="PTHR19372">
    <property type="entry name" value="SULFITE REDUCTASE"/>
    <property type="match status" value="1"/>
</dbReference>
<dbReference type="PANTHER" id="PTHR19372:SF7">
    <property type="entry name" value="SULFITE OXIDASE, MITOCHONDRIAL"/>
    <property type="match status" value="1"/>
</dbReference>
<protein>
    <submittedName>
        <fullName evidence="7">Sulfite oxidase</fullName>
    </submittedName>
</protein>
<reference evidence="7 8" key="1">
    <citation type="journal article" date="2021" name="Int. J. Syst. Evol. Microbiol.">
        <title>Reticulibacter mediterranei gen. nov., sp. nov., within the new family Reticulibacteraceae fam. nov., and Ktedonospora formicarum gen. nov., sp. nov., Ktedonobacter robiniae sp. nov., Dictyobacter formicarum sp. nov. and Dictyobacter arantiisoli sp. nov., belonging to the class Ktedonobacteria.</title>
        <authorList>
            <person name="Yabe S."/>
            <person name="Zheng Y."/>
            <person name="Wang C.M."/>
            <person name="Sakai Y."/>
            <person name="Abe K."/>
            <person name="Yokota A."/>
            <person name="Donadio S."/>
            <person name="Cavaletti L."/>
            <person name="Monciardini P."/>
        </authorList>
    </citation>
    <scope>NUCLEOTIDE SEQUENCE [LARGE SCALE GENOMIC DNA]</scope>
    <source>
        <strain evidence="7 8">SOSP1-30</strain>
    </source>
</reference>
<sequence length="362" mass="40114">MSNSSAHALTIVYQEQPLNAGTPLPILRRSFVTPQTLFFARNHGSIPTIDPATYRFRVGGMVRSPLEFSLEELQSRFPSQTIMATLQCTGSRRNELMALHTIPNEIPWGAEPISNANWRGVALRDVLQATGIAPAARYVSFSGLDEVWEEGKAVGFGSSIALEKAQAPEVILAFEMNGEPLTPMHGFPVRVIIPGYIGARSVKWLGTITLQDEPSHNYFQARAYKLFPPNVTQAPTDTSQGKMLETLPLNAVICIPQDGQMLEAGPVRILGYAFTGEGSPIQRVEISADKGKTWTVATITERNDPWAWCFWETTLDLPPGPHQLFARAWDATGHTQPADARQLWNFKGYANNAWHRIRLHLA</sequence>